<feature type="transmembrane region" description="Helical" evidence="1">
    <location>
        <begin position="118"/>
        <end position="139"/>
    </location>
</feature>
<evidence type="ECO:0000256" key="1">
    <source>
        <dbReference type="SAM" id="Phobius"/>
    </source>
</evidence>
<gene>
    <name evidence="2" type="ORF">MNBD_CHLOROFLEXI01-2857</name>
</gene>
<dbReference type="PANTHER" id="PTHR37305:SF1">
    <property type="entry name" value="MEMBRANE PROTEIN"/>
    <property type="match status" value="1"/>
</dbReference>
<feature type="transmembrane region" description="Helical" evidence="1">
    <location>
        <begin position="80"/>
        <end position="106"/>
    </location>
</feature>
<evidence type="ECO:0000313" key="2">
    <source>
        <dbReference type="EMBL" id="VAW43419.1"/>
    </source>
</evidence>
<sequence>MLYAAAFAVLSLALAWLALAGMGSYGLAGFGRTGASLINLILMIVPLMGLTLGALSLAGEREKGTLVYLLAQPISKVELLLGKFIGLSLALLAALGFGFGLTGLLIAANAGGTDVRAYLTLVGLTFVLAVASLSLGFLISATVQHSATAVGIALFLWFLLVFLGDLGVMGTAVVLRLKVSELFALALTNPLQLFKIAAILNIRDNLELLGPAGVYAMRTYGQALLPFLVGLLLLWVFVPLLIAQQIFKRRGVL</sequence>
<dbReference type="EMBL" id="UOEU01001078">
    <property type="protein sequence ID" value="VAW43419.1"/>
    <property type="molecule type" value="Genomic_DNA"/>
</dbReference>
<keyword evidence="1" id="KW-1133">Transmembrane helix</keyword>
<feature type="transmembrane region" description="Helical" evidence="1">
    <location>
        <begin position="223"/>
        <end position="243"/>
    </location>
</feature>
<dbReference type="GO" id="GO:0140359">
    <property type="term" value="F:ABC-type transporter activity"/>
    <property type="evidence" value="ECO:0007669"/>
    <property type="project" value="InterPro"/>
</dbReference>
<name>A0A3B0W296_9ZZZZ</name>
<accession>A0A3B0W296</accession>
<dbReference type="Pfam" id="PF12679">
    <property type="entry name" value="ABC2_membrane_2"/>
    <property type="match status" value="1"/>
</dbReference>
<feature type="transmembrane region" description="Helical" evidence="1">
    <location>
        <begin position="151"/>
        <end position="175"/>
    </location>
</feature>
<protein>
    <submittedName>
        <fullName evidence="2">Nitrous oxide reductase maturation transmembrane protein NosY</fullName>
    </submittedName>
</protein>
<dbReference type="AlphaFoldDB" id="A0A3B0W296"/>
<dbReference type="PANTHER" id="PTHR37305">
    <property type="entry name" value="INTEGRAL MEMBRANE PROTEIN-RELATED"/>
    <property type="match status" value="1"/>
</dbReference>
<reference evidence="2" key="1">
    <citation type="submission" date="2018-06" db="EMBL/GenBank/DDBJ databases">
        <authorList>
            <person name="Zhirakovskaya E."/>
        </authorList>
    </citation>
    <scope>NUCLEOTIDE SEQUENCE</scope>
</reference>
<keyword evidence="1 2" id="KW-0812">Transmembrane</keyword>
<organism evidence="2">
    <name type="scientific">hydrothermal vent metagenome</name>
    <dbReference type="NCBI Taxonomy" id="652676"/>
    <lineage>
        <taxon>unclassified sequences</taxon>
        <taxon>metagenomes</taxon>
        <taxon>ecological metagenomes</taxon>
    </lineage>
</organism>
<dbReference type="GO" id="GO:0005886">
    <property type="term" value="C:plasma membrane"/>
    <property type="evidence" value="ECO:0007669"/>
    <property type="project" value="UniProtKB-SubCell"/>
</dbReference>
<keyword evidence="1" id="KW-0472">Membrane</keyword>
<feature type="transmembrane region" description="Helical" evidence="1">
    <location>
        <begin position="36"/>
        <end position="59"/>
    </location>
</feature>
<proteinExistence type="predicted"/>